<dbReference type="Proteomes" id="UP001368500">
    <property type="component" value="Unassembled WGS sequence"/>
</dbReference>
<feature type="domain" description="Phospholipase D-like" evidence="1">
    <location>
        <begin position="62"/>
        <end position="119"/>
    </location>
</feature>
<evidence type="ECO:0000313" key="2">
    <source>
        <dbReference type="EMBL" id="MEK8028842.1"/>
    </source>
</evidence>
<dbReference type="SUPFAM" id="SSF56024">
    <property type="entry name" value="Phospholipase D/nuclease"/>
    <property type="match status" value="1"/>
</dbReference>
<sequence length="315" mass="34838">MKYLTSSKSIKEELHKLFSNKGKKLAIVAFVGSKPTTLLPDGINNLHVICWPLAGGTHPDGIRQLISAGIKVSFCDDMHIKLFYREGAGVIIGSANLSTNALNGGQHEFCVFIDDEKFAIGTVLSQISPIYPVSEDNLSKLDLEHNIYTRKNPAANTSTTSKCPTFQEATRSAFPKKWKIATFSEDLPEEDVIELQDGLIATFGAPDWTNYHGIEEEHFKPGDFILQVEVSEKSGKAINKPRWLFVDHIAKITSTSVVVELTSTPKSTRPFEVNNEFSKAFKLAFNSGECPTMTDSNGFVTNDFASLIYSKLETH</sequence>
<evidence type="ECO:0000259" key="1">
    <source>
        <dbReference type="Pfam" id="PF13091"/>
    </source>
</evidence>
<gene>
    <name evidence="2" type="ORF">AACH11_23020</name>
</gene>
<comment type="caution">
    <text evidence="2">The sequence shown here is derived from an EMBL/GenBank/DDBJ whole genome shotgun (WGS) entry which is preliminary data.</text>
</comment>
<reference evidence="2 3" key="1">
    <citation type="submission" date="2024-04" db="EMBL/GenBank/DDBJ databases">
        <title>Novel species of the genus Ideonella isolated from streams.</title>
        <authorList>
            <person name="Lu H."/>
        </authorList>
    </citation>
    <scope>NUCLEOTIDE SEQUENCE [LARGE SCALE GENOMIC DNA]</scope>
    <source>
        <strain evidence="2 3">BYS139W</strain>
    </source>
</reference>
<proteinExistence type="predicted"/>
<keyword evidence="3" id="KW-1185">Reference proteome</keyword>
<organism evidence="2 3">
    <name type="scientific">Pseudaquabacterium rugosum</name>
    <dbReference type="NCBI Taxonomy" id="2984194"/>
    <lineage>
        <taxon>Bacteria</taxon>
        <taxon>Pseudomonadati</taxon>
        <taxon>Pseudomonadota</taxon>
        <taxon>Betaproteobacteria</taxon>
        <taxon>Burkholderiales</taxon>
        <taxon>Sphaerotilaceae</taxon>
        <taxon>Pseudaquabacterium</taxon>
    </lineage>
</organism>
<dbReference type="RefSeq" id="WP_341376630.1">
    <property type="nucleotide sequence ID" value="NZ_JBBUTF010000032.1"/>
</dbReference>
<dbReference type="Gene3D" id="3.30.870.10">
    <property type="entry name" value="Endonuclease Chain A"/>
    <property type="match status" value="1"/>
</dbReference>
<dbReference type="EMBL" id="JBBUTF010000032">
    <property type="protein sequence ID" value="MEK8028842.1"/>
    <property type="molecule type" value="Genomic_DNA"/>
</dbReference>
<dbReference type="Pfam" id="PF13091">
    <property type="entry name" value="PLDc_2"/>
    <property type="match status" value="1"/>
</dbReference>
<protein>
    <submittedName>
        <fullName evidence="2">Phospholipase D-like domain-containing protein</fullName>
    </submittedName>
</protein>
<dbReference type="InterPro" id="IPR025202">
    <property type="entry name" value="PLD-like_dom"/>
</dbReference>
<evidence type="ECO:0000313" key="3">
    <source>
        <dbReference type="Proteomes" id="UP001368500"/>
    </source>
</evidence>
<accession>A0ABU9BFW0</accession>
<name>A0ABU9BFW0_9BURK</name>